<proteinExistence type="predicted"/>
<dbReference type="Proteomes" id="UP000694005">
    <property type="component" value="Chromosome A05"/>
</dbReference>
<dbReference type="AlphaFoldDB" id="A0A8D9DJF9"/>
<name>A0A8D9DJF9_BRACM</name>
<protein>
    <submittedName>
        <fullName evidence="2">Uncharacterized protein</fullName>
    </submittedName>
</protein>
<reference evidence="2 3" key="1">
    <citation type="submission" date="2021-07" db="EMBL/GenBank/DDBJ databases">
        <authorList>
            <consortium name="Genoscope - CEA"/>
            <person name="William W."/>
        </authorList>
    </citation>
    <scope>NUCLEOTIDE SEQUENCE [LARGE SCALE GENOMIC DNA]</scope>
</reference>
<sequence>MYSRSRSRSEIGNRGRAFPLRTESGDLPSLSVRLKFTEGLMKGVVVQESRRFVFSLPVVSDYSRAPS</sequence>
<evidence type="ECO:0000313" key="2">
    <source>
        <dbReference type="EMBL" id="CAG7878422.1"/>
    </source>
</evidence>
<gene>
    <name evidence="2" type="ORF">BRAPAZ1V2_A05P49430.2</name>
</gene>
<evidence type="ECO:0000256" key="1">
    <source>
        <dbReference type="SAM" id="MobiDB-lite"/>
    </source>
</evidence>
<dbReference type="EMBL" id="LS974621">
    <property type="protein sequence ID" value="CAG7878422.1"/>
    <property type="molecule type" value="Genomic_DNA"/>
</dbReference>
<organism evidence="2 3">
    <name type="scientific">Brassica campestris</name>
    <name type="common">Field mustard</name>
    <dbReference type="NCBI Taxonomy" id="3711"/>
    <lineage>
        <taxon>Eukaryota</taxon>
        <taxon>Viridiplantae</taxon>
        <taxon>Streptophyta</taxon>
        <taxon>Embryophyta</taxon>
        <taxon>Tracheophyta</taxon>
        <taxon>Spermatophyta</taxon>
        <taxon>Magnoliopsida</taxon>
        <taxon>eudicotyledons</taxon>
        <taxon>Gunneridae</taxon>
        <taxon>Pentapetalae</taxon>
        <taxon>rosids</taxon>
        <taxon>malvids</taxon>
        <taxon>Brassicales</taxon>
        <taxon>Brassicaceae</taxon>
        <taxon>Brassiceae</taxon>
        <taxon>Brassica</taxon>
    </lineage>
</organism>
<accession>A0A8D9DJF9</accession>
<dbReference type="Gramene" id="A05p49430.2_BraZ1">
    <property type="protein sequence ID" value="A05p49430.2_BraZ1.CDS.1"/>
    <property type="gene ID" value="A05g49430.2_BraZ1"/>
</dbReference>
<evidence type="ECO:0000313" key="3">
    <source>
        <dbReference type="Proteomes" id="UP000694005"/>
    </source>
</evidence>
<feature type="region of interest" description="Disordered" evidence="1">
    <location>
        <begin position="1"/>
        <end position="23"/>
    </location>
</feature>